<protein>
    <submittedName>
        <fullName evidence="1">Uncharacterized protein</fullName>
    </submittedName>
</protein>
<accession>A0A166JLF8</accession>
<evidence type="ECO:0000313" key="2">
    <source>
        <dbReference type="Proteomes" id="UP000076532"/>
    </source>
</evidence>
<evidence type="ECO:0000313" key="1">
    <source>
        <dbReference type="EMBL" id="KZP20993.1"/>
    </source>
</evidence>
<dbReference type="AlphaFoldDB" id="A0A166JLF8"/>
<organism evidence="1 2">
    <name type="scientific">Athelia psychrophila</name>
    <dbReference type="NCBI Taxonomy" id="1759441"/>
    <lineage>
        <taxon>Eukaryota</taxon>
        <taxon>Fungi</taxon>
        <taxon>Dikarya</taxon>
        <taxon>Basidiomycota</taxon>
        <taxon>Agaricomycotina</taxon>
        <taxon>Agaricomycetes</taxon>
        <taxon>Agaricomycetidae</taxon>
        <taxon>Atheliales</taxon>
        <taxon>Atheliaceae</taxon>
        <taxon>Athelia</taxon>
    </lineage>
</organism>
<dbReference type="Proteomes" id="UP000076532">
    <property type="component" value="Unassembled WGS sequence"/>
</dbReference>
<dbReference type="EMBL" id="KV417551">
    <property type="protein sequence ID" value="KZP20993.1"/>
    <property type="molecule type" value="Genomic_DNA"/>
</dbReference>
<proteinExistence type="predicted"/>
<name>A0A166JLF8_9AGAM</name>
<sequence length="69" mass="7746">MSAGFGSMHLQFLWGRLSSVVRNCRYLPSTLTACGKFVPFLAWLKSVPSCRLYSEDREAFARNAGTDKL</sequence>
<keyword evidence="2" id="KW-1185">Reference proteome</keyword>
<gene>
    <name evidence="1" type="ORF">FIBSPDRAFT_861160</name>
</gene>
<reference evidence="1 2" key="1">
    <citation type="journal article" date="2016" name="Mol. Biol. Evol.">
        <title>Comparative Genomics of Early-Diverging Mushroom-Forming Fungi Provides Insights into the Origins of Lignocellulose Decay Capabilities.</title>
        <authorList>
            <person name="Nagy L.G."/>
            <person name="Riley R."/>
            <person name="Tritt A."/>
            <person name="Adam C."/>
            <person name="Daum C."/>
            <person name="Floudas D."/>
            <person name="Sun H."/>
            <person name="Yadav J.S."/>
            <person name="Pangilinan J."/>
            <person name="Larsson K.H."/>
            <person name="Matsuura K."/>
            <person name="Barry K."/>
            <person name="Labutti K."/>
            <person name="Kuo R."/>
            <person name="Ohm R.A."/>
            <person name="Bhattacharya S.S."/>
            <person name="Shirouzu T."/>
            <person name="Yoshinaga Y."/>
            <person name="Martin F.M."/>
            <person name="Grigoriev I.V."/>
            <person name="Hibbett D.S."/>
        </authorList>
    </citation>
    <scope>NUCLEOTIDE SEQUENCE [LARGE SCALE GENOMIC DNA]</scope>
    <source>
        <strain evidence="1 2">CBS 109695</strain>
    </source>
</reference>